<comment type="caution">
    <text evidence="4">The sequence shown here is derived from an EMBL/GenBank/DDBJ whole genome shotgun (WGS) entry which is preliminary data.</text>
</comment>
<dbReference type="PANTHER" id="PTHR30055:SF226">
    <property type="entry name" value="HTH-TYPE TRANSCRIPTIONAL REGULATOR PKSA"/>
    <property type="match status" value="1"/>
</dbReference>
<evidence type="ECO:0000313" key="4">
    <source>
        <dbReference type="EMBL" id="MUM78455.1"/>
    </source>
</evidence>
<evidence type="ECO:0000256" key="1">
    <source>
        <dbReference type="ARBA" id="ARBA00023125"/>
    </source>
</evidence>
<dbReference type="InterPro" id="IPR050109">
    <property type="entry name" value="HTH-type_TetR-like_transc_reg"/>
</dbReference>
<name>A0A7K1KQT0_9BACT</name>
<dbReference type="GO" id="GO:0000976">
    <property type="term" value="F:transcription cis-regulatory region binding"/>
    <property type="evidence" value="ECO:0007669"/>
    <property type="project" value="TreeGrafter"/>
</dbReference>
<dbReference type="Gene3D" id="1.10.10.60">
    <property type="entry name" value="Homeodomain-like"/>
    <property type="match status" value="1"/>
</dbReference>
<organism evidence="4 5">
    <name type="scientific">Pseudodesulfovibrio alkaliphilus</name>
    <dbReference type="NCBI Taxonomy" id="2661613"/>
    <lineage>
        <taxon>Bacteria</taxon>
        <taxon>Pseudomonadati</taxon>
        <taxon>Thermodesulfobacteriota</taxon>
        <taxon>Desulfovibrionia</taxon>
        <taxon>Desulfovibrionales</taxon>
        <taxon>Desulfovibrionaceae</taxon>
    </lineage>
</organism>
<sequence>MIPKKDCILKAAQELFARYGYAGTTMKMVAESAGVASGLVFHYFDSKENLFMAAGSELVDTMIFELRERTAKTQNGCEALGTFVKAYLDFTLANESTFPTIIRCSPFSDDNPDLDRQKIAAKFRGLTDLIEEILQRGIRDGSILDLPVTQTAFMVYANIVGAVRTRFLTPYNIPGLFEEAREFVLRSVCVRSSCES</sequence>
<evidence type="ECO:0000313" key="5">
    <source>
        <dbReference type="Proteomes" id="UP000461162"/>
    </source>
</evidence>
<dbReference type="InterPro" id="IPR001647">
    <property type="entry name" value="HTH_TetR"/>
</dbReference>
<dbReference type="InterPro" id="IPR036271">
    <property type="entry name" value="Tet_transcr_reg_TetR-rel_C_sf"/>
</dbReference>
<feature type="domain" description="HTH tetR-type" evidence="3">
    <location>
        <begin position="2"/>
        <end position="62"/>
    </location>
</feature>
<dbReference type="SUPFAM" id="SSF48498">
    <property type="entry name" value="Tetracyclin repressor-like, C-terminal domain"/>
    <property type="match status" value="1"/>
</dbReference>
<dbReference type="PRINTS" id="PR00455">
    <property type="entry name" value="HTHTETR"/>
</dbReference>
<dbReference type="PROSITE" id="PS50977">
    <property type="entry name" value="HTH_TETR_2"/>
    <property type="match status" value="1"/>
</dbReference>
<evidence type="ECO:0000259" key="3">
    <source>
        <dbReference type="PROSITE" id="PS50977"/>
    </source>
</evidence>
<accession>A0A7K1KQT0</accession>
<dbReference type="InterPro" id="IPR023772">
    <property type="entry name" value="DNA-bd_HTH_TetR-type_CS"/>
</dbReference>
<dbReference type="PANTHER" id="PTHR30055">
    <property type="entry name" value="HTH-TYPE TRANSCRIPTIONAL REGULATOR RUTR"/>
    <property type="match status" value="1"/>
</dbReference>
<evidence type="ECO:0000256" key="2">
    <source>
        <dbReference type="PROSITE-ProRule" id="PRU00335"/>
    </source>
</evidence>
<dbReference type="SUPFAM" id="SSF46689">
    <property type="entry name" value="Homeodomain-like"/>
    <property type="match status" value="1"/>
</dbReference>
<gene>
    <name evidence="4" type="ORF">GKC30_12500</name>
</gene>
<dbReference type="PROSITE" id="PS01081">
    <property type="entry name" value="HTH_TETR_1"/>
    <property type="match status" value="1"/>
</dbReference>
<dbReference type="Pfam" id="PF00440">
    <property type="entry name" value="TetR_N"/>
    <property type="match status" value="1"/>
</dbReference>
<reference evidence="4 5" key="1">
    <citation type="submission" date="2019-11" db="EMBL/GenBank/DDBJ databases">
        <title>Pseudodesulfovibrio alkaliphilus, sp. nov., an alkaliphilic sulfate-reducing bacteria from mud volcano of Taman peninsula, Russia.</title>
        <authorList>
            <person name="Frolova A."/>
            <person name="Merkel A.Y."/>
            <person name="Slobodkin A.I."/>
        </authorList>
    </citation>
    <scope>NUCLEOTIDE SEQUENCE [LARGE SCALE GENOMIC DNA]</scope>
    <source>
        <strain evidence="4 5">F-1</strain>
    </source>
</reference>
<feature type="DNA-binding region" description="H-T-H motif" evidence="2">
    <location>
        <begin position="25"/>
        <end position="44"/>
    </location>
</feature>
<dbReference type="GO" id="GO:0003700">
    <property type="term" value="F:DNA-binding transcription factor activity"/>
    <property type="evidence" value="ECO:0007669"/>
    <property type="project" value="TreeGrafter"/>
</dbReference>
<dbReference type="EMBL" id="WODC01000008">
    <property type="protein sequence ID" value="MUM78455.1"/>
    <property type="molecule type" value="Genomic_DNA"/>
</dbReference>
<protein>
    <submittedName>
        <fullName evidence="4">TetR family transcriptional regulator</fullName>
    </submittedName>
</protein>
<dbReference type="Gene3D" id="1.10.357.10">
    <property type="entry name" value="Tetracycline Repressor, domain 2"/>
    <property type="match status" value="1"/>
</dbReference>
<dbReference type="Proteomes" id="UP000461162">
    <property type="component" value="Unassembled WGS sequence"/>
</dbReference>
<keyword evidence="5" id="KW-1185">Reference proteome</keyword>
<proteinExistence type="predicted"/>
<dbReference type="InterPro" id="IPR009057">
    <property type="entry name" value="Homeodomain-like_sf"/>
</dbReference>
<dbReference type="AlphaFoldDB" id="A0A7K1KQT0"/>
<keyword evidence="1 2" id="KW-0238">DNA-binding</keyword>